<evidence type="ECO:0000256" key="8">
    <source>
        <dbReference type="RuleBase" id="RU000454"/>
    </source>
</evidence>
<dbReference type="FunFam" id="2.40.70.10:FF:000024">
    <property type="entry name" value="Endothiapepsin"/>
    <property type="match status" value="1"/>
</dbReference>
<dbReference type="Pfam" id="PF00026">
    <property type="entry name" value="Asp"/>
    <property type="match status" value="1"/>
</dbReference>
<keyword evidence="10" id="KW-0732">Signal</keyword>
<gene>
    <name evidence="12" type="ORF">R9X50_00728700</name>
</gene>
<dbReference type="FunFam" id="2.40.70.10:FF:000026">
    <property type="entry name" value="Endothiapepsin"/>
    <property type="match status" value="1"/>
</dbReference>
<evidence type="ECO:0000256" key="10">
    <source>
        <dbReference type="SAM" id="SignalP"/>
    </source>
</evidence>
<organism evidence="12 13">
    <name type="scientific">Acrodontium crateriforme</name>
    <dbReference type="NCBI Taxonomy" id="150365"/>
    <lineage>
        <taxon>Eukaryota</taxon>
        <taxon>Fungi</taxon>
        <taxon>Dikarya</taxon>
        <taxon>Ascomycota</taxon>
        <taxon>Pezizomycotina</taxon>
        <taxon>Dothideomycetes</taxon>
        <taxon>Dothideomycetidae</taxon>
        <taxon>Mycosphaerellales</taxon>
        <taxon>Teratosphaeriaceae</taxon>
        <taxon>Acrodontium</taxon>
    </lineage>
</organism>
<keyword evidence="3 8" id="KW-0064">Aspartyl protease</keyword>
<dbReference type="PROSITE" id="PS51767">
    <property type="entry name" value="PEPTIDASE_A1"/>
    <property type="match status" value="1"/>
</dbReference>
<keyword evidence="13" id="KW-1185">Reference proteome</keyword>
<evidence type="ECO:0000256" key="4">
    <source>
        <dbReference type="ARBA" id="ARBA00022801"/>
    </source>
</evidence>
<evidence type="ECO:0000256" key="3">
    <source>
        <dbReference type="ARBA" id="ARBA00022750"/>
    </source>
</evidence>
<sequence>MQRTFFFVLVALVATALAAPLQPLVKRSRFSIPVNGRHGRHGQPLHPRKEMERIFAKYNWDLSLGMPTTGLGLDSGSGSSLTSGLDNLGDLGLGGLESSIMSIVNPLFTTVPTVASQASSAVATSITSAAVVSQTAPSQPDDPPFSQANATSAVPTASSTTPATNASGGETAEVTASPEANDAEYLSPVSIGGQTLNLDFDTGSADLWVFSTELPTSETSGHTTFDPSKSSTFKKYDGATWKISYGDGSGASGDVGFDNVAIGGATATSQAVELATSVSSQFVSDQANDGLLGLAFSNINTVSPTKQKTWFETIKSQLENPLFTADLEKDASGTYDFGNIDSSKYTGDIHYAPVDKSGGFWEFNSKSYSIGGTKSSCTTCSPAIADTGTSLLLVDDDVAKAYYAQVDGSKNDSTQGGYVYPCSSNLPDFGIAIGDYIAVLKGSDLTYANVDSSTCFGGIQSNANSGMQIFGDVMFKQYFAVFDAGNTQFGVASKA</sequence>
<dbReference type="Gene3D" id="2.40.70.10">
    <property type="entry name" value="Acid Proteases"/>
    <property type="match status" value="2"/>
</dbReference>
<protein>
    <recommendedName>
        <fullName evidence="11">Peptidase A1 domain-containing protein</fullName>
    </recommendedName>
</protein>
<dbReference type="EMBL" id="CP138592">
    <property type="protein sequence ID" value="WPH04396.1"/>
    <property type="molecule type" value="Genomic_DNA"/>
</dbReference>
<dbReference type="PANTHER" id="PTHR47966">
    <property type="entry name" value="BETA-SITE APP-CLEAVING ENZYME, ISOFORM A-RELATED"/>
    <property type="match status" value="1"/>
</dbReference>
<feature type="signal peptide" evidence="10">
    <location>
        <begin position="1"/>
        <end position="18"/>
    </location>
</feature>
<dbReference type="GO" id="GO:0004190">
    <property type="term" value="F:aspartic-type endopeptidase activity"/>
    <property type="evidence" value="ECO:0007669"/>
    <property type="project" value="UniProtKB-KW"/>
</dbReference>
<evidence type="ECO:0000256" key="6">
    <source>
        <dbReference type="ARBA" id="ARBA00055396"/>
    </source>
</evidence>
<feature type="active site" evidence="7">
    <location>
        <position position="386"/>
    </location>
</feature>
<dbReference type="InterPro" id="IPR001461">
    <property type="entry name" value="Aspartic_peptidase_A1"/>
</dbReference>
<keyword evidence="2 8" id="KW-0645">Protease</keyword>
<dbReference type="PRINTS" id="PR00792">
    <property type="entry name" value="PEPSIN"/>
</dbReference>
<feature type="domain" description="Peptidase A1" evidence="11">
    <location>
        <begin position="185"/>
        <end position="492"/>
    </location>
</feature>
<evidence type="ECO:0000259" key="11">
    <source>
        <dbReference type="PROSITE" id="PS51767"/>
    </source>
</evidence>
<evidence type="ECO:0000256" key="5">
    <source>
        <dbReference type="ARBA" id="ARBA00023180"/>
    </source>
</evidence>
<dbReference type="Proteomes" id="UP001303373">
    <property type="component" value="Chromosome 13"/>
</dbReference>
<evidence type="ECO:0000313" key="12">
    <source>
        <dbReference type="EMBL" id="WPH04396.1"/>
    </source>
</evidence>
<keyword evidence="4 8" id="KW-0378">Hydrolase</keyword>
<name>A0AAQ3RC41_9PEZI</name>
<comment type="function">
    <text evidence="6">Secreted aspartic endopeptidase that allows assimilation of proteinaceous substrates. The scissile peptide bond is attacked by a nucleophilic water molecule activated by two aspartic residues in the active site. Shows a broad primary substrate specificity. Favors hydrophobic residues at the P1 and P1' positions.</text>
</comment>
<dbReference type="AlphaFoldDB" id="A0AAQ3RC41"/>
<accession>A0AAQ3RC41</accession>
<dbReference type="CDD" id="cd06097">
    <property type="entry name" value="Aspergillopepsin_like"/>
    <property type="match status" value="1"/>
</dbReference>
<dbReference type="InterPro" id="IPR001969">
    <property type="entry name" value="Aspartic_peptidase_AS"/>
</dbReference>
<evidence type="ECO:0000256" key="7">
    <source>
        <dbReference type="PIRSR" id="PIRSR601461-1"/>
    </source>
</evidence>
<dbReference type="GO" id="GO:0006508">
    <property type="term" value="P:proteolysis"/>
    <property type="evidence" value="ECO:0007669"/>
    <property type="project" value="UniProtKB-KW"/>
</dbReference>
<feature type="region of interest" description="Disordered" evidence="9">
    <location>
        <begin position="134"/>
        <end position="181"/>
    </location>
</feature>
<dbReference type="InterPro" id="IPR021109">
    <property type="entry name" value="Peptidase_aspartic_dom_sf"/>
</dbReference>
<dbReference type="SUPFAM" id="SSF50630">
    <property type="entry name" value="Acid proteases"/>
    <property type="match status" value="1"/>
</dbReference>
<reference evidence="12 13" key="1">
    <citation type="submission" date="2023-11" db="EMBL/GenBank/DDBJ databases">
        <title>An acidophilic fungus is an integral part of prey digestion in a carnivorous sundew plant.</title>
        <authorList>
            <person name="Tsai I.J."/>
        </authorList>
    </citation>
    <scope>NUCLEOTIDE SEQUENCE [LARGE SCALE GENOMIC DNA]</scope>
    <source>
        <strain evidence="12">169a</strain>
    </source>
</reference>
<comment type="similarity">
    <text evidence="1 8">Belongs to the peptidase A1 family.</text>
</comment>
<feature type="active site" evidence="7">
    <location>
        <position position="201"/>
    </location>
</feature>
<evidence type="ECO:0000256" key="1">
    <source>
        <dbReference type="ARBA" id="ARBA00007447"/>
    </source>
</evidence>
<proteinExistence type="inferred from homology"/>
<feature type="chain" id="PRO_5042992255" description="Peptidase A1 domain-containing protein" evidence="10">
    <location>
        <begin position="19"/>
        <end position="495"/>
    </location>
</feature>
<evidence type="ECO:0000313" key="13">
    <source>
        <dbReference type="Proteomes" id="UP001303373"/>
    </source>
</evidence>
<dbReference type="PROSITE" id="PS00141">
    <property type="entry name" value="ASP_PROTEASE"/>
    <property type="match status" value="1"/>
</dbReference>
<dbReference type="InterPro" id="IPR034163">
    <property type="entry name" value="Aspergillopepsin-like_cat_dom"/>
</dbReference>
<evidence type="ECO:0000256" key="2">
    <source>
        <dbReference type="ARBA" id="ARBA00022670"/>
    </source>
</evidence>
<feature type="compositionally biased region" description="Low complexity" evidence="9">
    <location>
        <begin position="148"/>
        <end position="167"/>
    </location>
</feature>
<evidence type="ECO:0000256" key="9">
    <source>
        <dbReference type="SAM" id="MobiDB-lite"/>
    </source>
</evidence>
<dbReference type="InterPro" id="IPR033121">
    <property type="entry name" value="PEPTIDASE_A1"/>
</dbReference>
<keyword evidence="5" id="KW-0325">Glycoprotein</keyword>
<dbReference type="PANTHER" id="PTHR47966:SF1">
    <property type="entry name" value="ASPARTYL PROTEINASE"/>
    <property type="match status" value="1"/>
</dbReference>